<feature type="chain" id="PRO_5045865638" description="Histidine phosphatase family protein" evidence="1">
    <location>
        <begin position="17"/>
        <end position="163"/>
    </location>
</feature>
<dbReference type="Pfam" id="PF00300">
    <property type="entry name" value="His_Phos_1"/>
    <property type="match status" value="1"/>
</dbReference>
<dbReference type="Gene3D" id="3.40.50.1240">
    <property type="entry name" value="Phosphoglycerate mutase-like"/>
    <property type="match status" value="1"/>
</dbReference>
<protein>
    <recommendedName>
        <fullName evidence="4">Histidine phosphatase family protein</fullName>
    </recommendedName>
</protein>
<keyword evidence="3" id="KW-1185">Reference proteome</keyword>
<dbReference type="InterPro" id="IPR029033">
    <property type="entry name" value="His_PPase_superfam"/>
</dbReference>
<gene>
    <name evidence="2" type="ORF">GCM10011358_09730</name>
</gene>
<dbReference type="SUPFAM" id="SSF53254">
    <property type="entry name" value="Phosphoglycerate mutase-like"/>
    <property type="match status" value="1"/>
</dbReference>
<name>A0ABQ1QIL3_9RHOB</name>
<reference evidence="3" key="1">
    <citation type="journal article" date="2019" name="Int. J. Syst. Evol. Microbiol.">
        <title>The Global Catalogue of Microorganisms (GCM) 10K type strain sequencing project: providing services to taxonomists for standard genome sequencing and annotation.</title>
        <authorList>
            <consortium name="The Broad Institute Genomics Platform"/>
            <consortium name="The Broad Institute Genome Sequencing Center for Infectious Disease"/>
            <person name="Wu L."/>
            <person name="Ma J."/>
        </authorList>
    </citation>
    <scope>NUCLEOTIDE SEQUENCE [LARGE SCALE GENOMIC DNA]</scope>
    <source>
        <strain evidence="3">CGMCC 1.12922</strain>
    </source>
</reference>
<dbReference type="RefSeq" id="WP_188526468.1">
    <property type="nucleotide sequence ID" value="NZ_BMGI01000001.1"/>
</dbReference>
<sequence>MLRRSFFLIAFSAALAGCGSAPVISSKNEETRLVVLRHADRTTSMLNEAGRARAAQLPAALSDLEIDAIYTTPRQRNIDTATPLAEARGLEIGNHLAWGASGRILDDHPGETVVWVGNQENLGLFYAALGLLHKPPVQFGDVHVITLGPGGSVKMLEKRRYGD</sequence>
<evidence type="ECO:0000313" key="3">
    <source>
        <dbReference type="Proteomes" id="UP000617355"/>
    </source>
</evidence>
<keyword evidence="1" id="KW-0732">Signal</keyword>
<dbReference type="PROSITE" id="PS51257">
    <property type="entry name" value="PROKAR_LIPOPROTEIN"/>
    <property type="match status" value="1"/>
</dbReference>
<evidence type="ECO:0000256" key="1">
    <source>
        <dbReference type="SAM" id="SignalP"/>
    </source>
</evidence>
<dbReference type="InterPro" id="IPR013078">
    <property type="entry name" value="His_Pase_superF_clade-1"/>
</dbReference>
<dbReference type="CDD" id="cd07040">
    <property type="entry name" value="HP"/>
    <property type="match status" value="1"/>
</dbReference>
<comment type="caution">
    <text evidence="2">The sequence shown here is derived from an EMBL/GenBank/DDBJ whole genome shotgun (WGS) entry which is preliminary data.</text>
</comment>
<feature type="signal peptide" evidence="1">
    <location>
        <begin position="1"/>
        <end position="16"/>
    </location>
</feature>
<dbReference type="Proteomes" id="UP000617355">
    <property type="component" value="Unassembled WGS sequence"/>
</dbReference>
<accession>A0ABQ1QIL3</accession>
<proteinExistence type="predicted"/>
<dbReference type="EMBL" id="BMGI01000001">
    <property type="protein sequence ID" value="GGD27520.1"/>
    <property type="molecule type" value="Genomic_DNA"/>
</dbReference>
<evidence type="ECO:0000313" key="2">
    <source>
        <dbReference type="EMBL" id="GGD27520.1"/>
    </source>
</evidence>
<evidence type="ECO:0008006" key="4">
    <source>
        <dbReference type="Google" id="ProtNLM"/>
    </source>
</evidence>
<organism evidence="2 3">
    <name type="scientific">Sinisalibacter lacisalsi</name>
    <dbReference type="NCBI Taxonomy" id="1526570"/>
    <lineage>
        <taxon>Bacteria</taxon>
        <taxon>Pseudomonadati</taxon>
        <taxon>Pseudomonadota</taxon>
        <taxon>Alphaproteobacteria</taxon>
        <taxon>Rhodobacterales</taxon>
        <taxon>Roseobacteraceae</taxon>
        <taxon>Sinisalibacter</taxon>
    </lineage>
</organism>